<gene>
    <name evidence="3" type="ORF">GTQ38_00860</name>
</gene>
<dbReference type="InterPro" id="IPR003719">
    <property type="entry name" value="Phenazine_PhzF-like"/>
</dbReference>
<keyword evidence="4" id="KW-1185">Reference proteome</keyword>
<dbReference type="PIRSF" id="PIRSF016184">
    <property type="entry name" value="PhzC_PhzF"/>
    <property type="match status" value="1"/>
</dbReference>
<dbReference type="NCBIfam" id="TIGR00654">
    <property type="entry name" value="PhzF_family"/>
    <property type="match status" value="1"/>
</dbReference>
<reference evidence="3 4" key="1">
    <citation type="submission" date="2020-01" db="EMBL/GenBank/DDBJ databases">
        <title>Bacteria diversity of Porities sp.</title>
        <authorList>
            <person name="Wang G."/>
        </authorList>
    </citation>
    <scope>NUCLEOTIDE SEQUENCE [LARGE SCALE GENOMIC DNA]</scope>
    <source>
        <strain evidence="3 4">R33</strain>
    </source>
</reference>
<dbReference type="EMBL" id="WXYO01000001">
    <property type="protein sequence ID" value="NAS10531.1"/>
    <property type="molecule type" value="Genomic_DNA"/>
</dbReference>
<accession>A0A6L9E7B1</accession>
<dbReference type="PANTHER" id="PTHR13774">
    <property type="entry name" value="PHENAZINE BIOSYNTHESIS PROTEIN"/>
    <property type="match status" value="1"/>
</dbReference>
<dbReference type="Proteomes" id="UP000475249">
    <property type="component" value="Unassembled WGS sequence"/>
</dbReference>
<evidence type="ECO:0000256" key="2">
    <source>
        <dbReference type="ARBA" id="ARBA00023235"/>
    </source>
</evidence>
<comment type="caution">
    <text evidence="3">The sequence shown here is derived from an EMBL/GenBank/DDBJ whole genome shotgun (WGS) entry which is preliminary data.</text>
</comment>
<dbReference type="GO" id="GO:0005737">
    <property type="term" value="C:cytoplasm"/>
    <property type="evidence" value="ECO:0007669"/>
    <property type="project" value="TreeGrafter"/>
</dbReference>
<comment type="similarity">
    <text evidence="1">Belongs to the PhzF family.</text>
</comment>
<dbReference type="SUPFAM" id="SSF54506">
    <property type="entry name" value="Diaminopimelate epimerase-like"/>
    <property type="match status" value="1"/>
</dbReference>
<dbReference type="GO" id="GO:0016853">
    <property type="term" value="F:isomerase activity"/>
    <property type="evidence" value="ECO:0007669"/>
    <property type="project" value="UniProtKB-KW"/>
</dbReference>
<dbReference type="Pfam" id="PF02567">
    <property type="entry name" value="PhzC-PhzF"/>
    <property type="match status" value="1"/>
</dbReference>
<organism evidence="3 4">
    <name type="scientific">Poritiphilus flavus</name>
    <dbReference type="NCBI Taxonomy" id="2697053"/>
    <lineage>
        <taxon>Bacteria</taxon>
        <taxon>Pseudomonadati</taxon>
        <taxon>Bacteroidota</taxon>
        <taxon>Flavobacteriia</taxon>
        <taxon>Flavobacteriales</taxon>
        <taxon>Flavobacteriaceae</taxon>
        <taxon>Poritiphilus</taxon>
    </lineage>
</organism>
<evidence type="ECO:0000313" key="4">
    <source>
        <dbReference type="Proteomes" id="UP000475249"/>
    </source>
</evidence>
<evidence type="ECO:0000256" key="1">
    <source>
        <dbReference type="ARBA" id="ARBA00008270"/>
    </source>
</evidence>
<keyword evidence="2 3" id="KW-0413">Isomerase</keyword>
<dbReference type="AlphaFoldDB" id="A0A6L9E7B1"/>
<name>A0A6L9E7B1_9FLAO</name>
<dbReference type="RefSeq" id="WP_161433335.1">
    <property type="nucleotide sequence ID" value="NZ_WXYO01000001.1"/>
</dbReference>
<dbReference type="Gene3D" id="3.10.310.10">
    <property type="entry name" value="Diaminopimelate Epimerase, Chain A, domain 1"/>
    <property type="match status" value="2"/>
</dbReference>
<evidence type="ECO:0000313" key="3">
    <source>
        <dbReference type="EMBL" id="NAS10531.1"/>
    </source>
</evidence>
<dbReference type="PANTHER" id="PTHR13774:SF17">
    <property type="entry name" value="PHENAZINE BIOSYNTHESIS-LIKE DOMAIN-CONTAINING PROTEIN"/>
    <property type="match status" value="1"/>
</dbReference>
<protein>
    <submittedName>
        <fullName evidence="3">PhzF family phenazine biosynthesis isomerase</fullName>
    </submittedName>
</protein>
<proteinExistence type="inferred from homology"/>
<sequence>MSVAQYYLLDTFARVPFKGNPTPVCLLTDELSTQTMFMLAEEFNAPVTAFVATASDELFKIRYFTGTGEIPACGHATLGAAHILLNQNPDFERIVFVTIEGVKIIANKERDLVYLVYPVYERKDYEIPGELLEALGVEQIASHFYCDELESLFIELKDDSAVRSIRPDFEKLRKSSDEVKEVVIMSESKSDDADFILRSFCPWIGIDEDPVTGSIHSVLGPYWKERTGKTELIAFQASKRSGEIFIQVTDNSVKIGGPSKILVDGTLDLS</sequence>